<sequence length="503" mass="52998">MEDVLIVGAGPVGLMLACELGLAGIRPIVLDKRPEPGDLPKANGLGGQIIDLLDHRGLLERFSAGSPFSGRAPGFPFGSVPLRFAGLDDIPLRLLMIQQPRLERLLAERAAELGAEIRRGQEVVSLAQDEHGVTLGIEVGPGVEGGPGAGDGPGVEGGRREVRARYVVGGDGGRSRLRELAGVGFPGTTDDEVLRMGHFAADVSVFESPQVSGLQPGWNRRPYGRVLLTSLQPGVVIAGVREKGAYSGGPVTREEFMAAVRRVLGEDLPLGKPIWLSATVSQARLAERYRAGRVFLAGDAAHLFPAGGSALNVGMTDAANLAWKLAARLRGRGAEWLLDTYESERRPVAERALMQTRAQAALDRVEGEDGEALRALLTEVFAHEQAARHLAAMLHGSDTRYGSGNLPGGEHPLVGRFVPDLVLADGRRVAELMRAARPVLLDLGGGGTVPGDCAGWIDVVRARCDDPPAGALLIRPDGYVAWAGTDGLAQAAGKWFAGAPAHA</sequence>
<feature type="region of interest" description="Disordered" evidence="4">
    <location>
        <begin position="138"/>
        <end position="157"/>
    </location>
</feature>
<reference evidence="6 7" key="1">
    <citation type="submission" date="2019-05" db="EMBL/GenBank/DDBJ databases">
        <title>Draft genome sequence of Nonomuraea zeae DSM 100528.</title>
        <authorList>
            <person name="Saricaoglu S."/>
            <person name="Isik K."/>
        </authorList>
    </citation>
    <scope>NUCLEOTIDE SEQUENCE [LARGE SCALE GENOMIC DNA]</scope>
    <source>
        <strain evidence="6 7">DSM 100528</strain>
    </source>
</reference>
<dbReference type="RefSeq" id="WP_138691116.1">
    <property type="nucleotide sequence ID" value="NZ_JBHSAZ010000026.1"/>
</dbReference>
<keyword evidence="2" id="KW-0285">Flavoprotein</keyword>
<protein>
    <submittedName>
        <fullName evidence="6">FAD-dependent oxidoreductase</fullName>
    </submittedName>
</protein>
<name>A0A5S4GL00_9ACTN</name>
<organism evidence="6 7">
    <name type="scientific">Nonomuraea zeae</name>
    <dbReference type="NCBI Taxonomy" id="1642303"/>
    <lineage>
        <taxon>Bacteria</taxon>
        <taxon>Bacillati</taxon>
        <taxon>Actinomycetota</taxon>
        <taxon>Actinomycetes</taxon>
        <taxon>Streptosporangiales</taxon>
        <taxon>Streptosporangiaceae</taxon>
        <taxon>Nonomuraea</taxon>
    </lineage>
</organism>
<evidence type="ECO:0000313" key="7">
    <source>
        <dbReference type="Proteomes" id="UP000306628"/>
    </source>
</evidence>
<dbReference type="PRINTS" id="PR00420">
    <property type="entry name" value="RNGMNOXGNASE"/>
</dbReference>
<dbReference type="InterPro" id="IPR002938">
    <property type="entry name" value="FAD-bd"/>
</dbReference>
<dbReference type="Gene3D" id="3.50.50.60">
    <property type="entry name" value="FAD/NAD(P)-binding domain"/>
    <property type="match status" value="1"/>
</dbReference>
<dbReference type="GO" id="GO:0071949">
    <property type="term" value="F:FAD binding"/>
    <property type="evidence" value="ECO:0007669"/>
    <property type="project" value="InterPro"/>
</dbReference>
<dbReference type="Proteomes" id="UP000306628">
    <property type="component" value="Unassembled WGS sequence"/>
</dbReference>
<dbReference type="Gene3D" id="3.40.30.120">
    <property type="match status" value="1"/>
</dbReference>
<keyword evidence="3" id="KW-0274">FAD</keyword>
<dbReference type="PANTHER" id="PTHR43004">
    <property type="entry name" value="TRK SYSTEM POTASSIUM UPTAKE PROTEIN"/>
    <property type="match status" value="1"/>
</dbReference>
<evidence type="ECO:0000256" key="4">
    <source>
        <dbReference type="SAM" id="MobiDB-lite"/>
    </source>
</evidence>
<keyword evidence="7" id="KW-1185">Reference proteome</keyword>
<dbReference type="EMBL" id="VCKX01000054">
    <property type="protein sequence ID" value="TMR33638.1"/>
    <property type="molecule type" value="Genomic_DNA"/>
</dbReference>
<evidence type="ECO:0000256" key="2">
    <source>
        <dbReference type="ARBA" id="ARBA00022630"/>
    </source>
</evidence>
<evidence type="ECO:0000256" key="1">
    <source>
        <dbReference type="ARBA" id="ARBA00001974"/>
    </source>
</evidence>
<evidence type="ECO:0000313" key="6">
    <source>
        <dbReference type="EMBL" id="TMR33638.1"/>
    </source>
</evidence>
<dbReference type="SUPFAM" id="SSF51905">
    <property type="entry name" value="FAD/NAD(P)-binding domain"/>
    <property type="match status" value="1"/>
</dbReference>
<dbReference type="Pfam" id="PF01494">
    <property type="entry name" value="FAD_binding_3"/>
    <property type="match status" value="1"/>
</dbReference>
<dbReference type="InterPro" id="IPR050641">
    <property type="entry name" value="RIFMO-like"/>
</dbReference>
<accession>A0A5S4GL00</accession>
<dbReference type="AlphaFoldDB" id="A0A5S4GL00"/>
<dbReference type="GO" id="GO:0016709">
    <property type="term" value="F:oxidoreductase activity, acting on paired donors, with incorporation or reduction of molecular oxygen, NAD(P)H as one donor, and incorporation of one atom of oxygen"/>
    <property type="evidence" value="ECO:0007669"/>
    <property type="project" value="UniProtKB-ARBA"/>
</dbReference>
<dbReference type="Gene3D" id="3.30.70.2450">
    <property type="match status" value="1"/>
</dbReference>
<gene>
    <name evidence="6" type="ORF">ETD85_19250</name>
</gene>
<dbReference type="InterPro" id="IPR036188">
    <property type="entry name" value="FAD/NAD-bd_sf"/>
</dbReference>
<evidence type="ECO:0000256" key="3">
    <source>
        <dbReference type="ARBA" id="ARBA00022827"/>
    </source>
</evidence>
<dbReference type="OrthoDB" id="8670884at2"/>
<proteinExistence type="predicted"/>
<feature type="compositionally biased region" description="Gly residues" evidence="4">
    <location>
        <begin position="142"/>
        <end position="156"/>
    </location>
</feature>
<evidence type="ECO:0000259" key="5">
    <source>
        <dbReference type="Pfam" id="PF01494"/>
    </source>
</evidence>
<dbReference type="Pfam" id="PF21274">
    <property type="entry name" value="Rng_hyd_C"/>
    <property type="match status" value="1"/>
</dbReference>
<comment type="cofactor">
    <cofactor evidence="1">
        <name>FAD</name>
        <dbReference type="ChEBI" id="CHEBI:57692"/>
    </cofactor>
</comment>
<dbReference type="PANTHER" id="PTHR43004:SF19">
    <property type="entry name" value="BINDING MONOOXYGENASE, PUTATIVE (JCVI)-RELATED"/>
    <property type="match status" value="1"/>
</dbReference>
<comment type="caution">
    <text evidence="6">The sequence shown here is derived from an EMBL/GenBank/DDBJ whole genome shotgun (WGS) entry which is preliminary data.</text>
</comment>
<feature type="domain" description="FAD-binding" evidence="5">
    <location>
        <begin position="3"/>
        <end position="355"/>
    </location>
</feature>